<evidence type="ECO:0000256" key="6">
    <source>
        <dbReference type="ARBA" id="ARBA00022989"/>
    </source>
</evidence>
<name>A0AAW1S9C4_9CHLO</name>
<dbReference type="Gene3D" id="3.30.40.10">
    <property type="entry name" value="Zinc/RING finger domain, C3HC4 (zinc finger)"/>
    <property type="match status" value="1"/>
</dbReference>
<dbReference type="PANTHER" id="PTHR46539">
    <property type="entry name" value="E3 UBIQUITIN-PROTEIN LIGASE ATL42"/>
    <property type="match status" value="1"/>
</dbReference>
<evidence type="ECO:0000256" key="1">
    <source>
        <dbReference type="ARBA" id="ARBA00004370"/>
    </source>
</evidence>
<reference evidence="11 12" key="1">
    <citation type="journal article" date="2024" name="Nat. Commun.">
        <title>Phylogenomics reveals the evolutionary origins of lichenization in chlorophyte algae.</title>
        <authorList>
            <person name="Puginier C."/>
            <person name="Libourel C."/>
            <person name="Otte J."/>
            <person name="Skaloud P."/>
            <person name="Haon M."/>
            <person name="Grisel S."/>
            <person name="Petersen M."/>
            <person name="Berrin J.G."/>
            <person name="Delaux P.M."/>
            <person name="Dal Grande F."/>
            <person name="Keller J."/>
        </authorList>
    </citation>
    <scope>NUCLEOTIDE SEQUENCE [LARGE SCALE GENOMIC DNA]</scope>
    <source>
        <strain evidence="11 12">SAG 2145</strain>
    </source>
</reference>
<keyword evidence="5" id="KW-0862">Zinc</keyword>
<dbReference type="AlphaFoldDB" id="A0AAW1S9C4"/>
<comment type="caution">
    <text evidence="11">The sequence shown here is derived from an EMBL/GenBank/DDBJ whole genome shotgun (WGS) entry which is preliminary data.</text>
</comment>
<evidence type="ECO:0000313" key="11">
    <source>
        <dbReference type="EMBL" id="KAK9843030.1"/>
    </source>
</evidence>
<evidence type="ECO:0000313" key="12">
    <source>
        <dbReference type="Proteomes" id="UP001438707"/>
    </source>
</evidence>
<dbReference type="Pfam" id="PF13639">
    <property type="entry name" value="zf-RING_2"/>
    <property type="match status" value="1"/>
</dbReference>
<keyword evidence="6" id="KW-1133">Transmembrane helix</keyword>
<keyword evidence="12" id="KW-1185">Reference proteome</keyword>
<dbReference type="InterPro" id="IPR013083">
    <property type="entry name" value="Znf_RING/FYVE/PHD"/>
</dbReference>
<proteinExistence type="predicted"/>
<comment type="subcellular location">
    <subcellularLocation>
        <location evidence="1">Membrane</location>
    </subcellularLocation>
</comment>
<gene>
    <name evidence="11" type="ORF">WJX74_005811</name>
</gene>
<evidence type="ECO:0000256" key="7">
    <source>
        <dbReference type="ARBA" id="ARBA00023136"/>
    </source>
</evidence>
<evidence type="ECO:0000256" key="4">
    <source>
        <dbReference type="ARBA" id="ARBA00022771"/>
    </source>
</evidence>
<sequence length="277" mass="29302">MSHLPTSSAFLGGCGGGCGSEGQELVEEQSTAPAPALSQSDDAELAQPVSEIAKRLDAVQRQQADTVDQLLQLRQEQLRLRRQQLAALACLLRTEAELLAANAVNQGGAVAQAIVLLEDCLDNVQLAGAALQSAYAAGAAGCGDICSISQTVAEADARAEEVSSLARQLLLLMRSQMMLAAGNADAADATRDPHHQHAPGLAASELDSMPSLLCPLEHPLLEAPDKCSICLSFFQAQDRLRLLPCAHFHHQACVDEWLLTRATCPLCNQHVRPTACA</sequence>
<keyword evidence="3" id="KW-0479">Metal-binding</keyword>
<feature type="region of interest" description="Disordered" evidence="9">
    <location>
        <begin position="21"/>
        <end position="43"/>
    </location>
</feature>
<dbReference type="InterPro" id="IPR001841">
    <property type="entry name" value="Znf_RING"/>
</dbReference>
<dbReference type="SUPFAM" id="SSF57850">
    <property type="entry name" value="RING/U-box"/>
    <property type="match status" value="1"/>
</dbReference>
<feature type="compositionally biased region" description="Polar residues" evidence="9">
    <location>
        <begin position="28"/>
        <end position="40"/>
    </location>
</feature>
<evidence type="ECO:0000256" key="3">
    <source>
        <dbReference type="ARBA" id="ARBA00022723"/>
    </source>
</evidence>
<dbReference type="GO" id="GO:0016020">
    <property type="term" value="C:membrane"/>
    <property type="evidence" value="ECO:0007669"/>
    <property type="project" value="UniProtKB-SubCell"/>
</dbReference>
<dbReference type="PROSITE" id="PS50089">
    <property type="entry name" value="ZF_RING_2"/>
    <property type="match status" value="1"/>
</dbReference>
<evidence type="ECO:0000256" key="9">
    <source>
        <dbReference type="SAM" id="MobiDB-lite"/>
    </source>
</evidence>
<feature type="domain" description="RING-type" evidence="10">
    <location>
        <begin position="227"/>
        <end position="268"/>
    </location>
</feature>
<keyword evidence="2" id="KW-0812">Transmembrane</keyword>
<evidence type="ECO:0000259" key="10">
    <source>
        <dbReference type="PROSITE" id="PS50089"/>
    </source>
</evidence>
<dbReference type="GO" id="GO:0008270">
    <property type="term" value="F:zinc ion binding"/>
    <property type="evidence" value="ECO:0007669"/>
    <property type="project" value="UniProtKB-KW"/>
</dbReference>
<dbReference type="Proteomes" id="UP001438707">
    <property type="component" value="Unassembled WGS sequence"/>
</dbReference>
<accession>A0AAW1S9C4</accession>
<organism evidence="11 12">
    <name type="scientific">Apatococcus lobatus</name>
    <dbReference type="NCBI Taxonomy" id="904363"/>
    <lineage>
        <taxon>Eukaryota</taxon>
        <taxon>Viridiplantae</taxon>
        <taxon>Chlorophyta</taxon>
        <taxon>core chlorophytes</taxon>
        <taxon>Trebouxiophyceae</taxon>
        <taxon>Chlorellales</taxon>
        <taxon>Chlorellaceae</taxon>
        <taxon>Apatococcus</taxon>
    </lineage>
</organism>
<evidence type="ECO:0000256" key="8">
    <source>
        <dbReference type="PROSITE-ProRule" id="PRU00175"/>
    </source>
</evidence>
<evidence type="ECO:0000256" key="2">
    <source>
        <dbReference type="ARBA" id="ARBA00022692"/>
    </source>
</evidence>
<protein>
    <recommendedName>
        <fullName evidence="10">RING-type domain-containing protein</fullName>
    </recommendedName>
</protein>
<dbReference type="EMBL" id="JALJOS010000002">
    <property type="protein sequence ID" value="KAK9843030.1"/>
    <property type="molecule type" value="Genomic_DNA"/>
</dbReference>
<keyword evidence="7" id="KW-0472">Membrane</keyword>
<keyword evidence="4 8" id="KW-0863">Zinc-finger</keyword>
<dbReference type="SMART" id="SM00184">
    <property type="entry name" value="RING"/>
    <property type="match status" value="1"/>
</dbReference>
<dbReference type="PANTHER" id="PTHR46539:SF1">
    <property type="entry name" value="E3 UBIQUITIN-PROTEIN LIGASE ATL42"/>
    <property type="match status" value="1"/>
</dbReference>
<evidence type="ECO:0000256" key="5">
    <source>
        <dbReference type="ARBA" id="ARBA00022833"/>
    </source>
</evidence>